<name>A0AA40C428_9PEZI</name>
<evidence type="ECO:0000313" key="1">
    <source>
        <dbReference type="EMBL" id="KAK0624322.1"/>
    </source>
</evidence>
<dbReference type="Proteomes" id="UP001175000">
    <property type="component" value="Unassembled WGS sequence"/>
</dbReference>
<dbReference type="EMBL" id="JAULSU010000003">
    <property type="protein sequence ID" value="KAK0624322.1"/>
    <property type="molecule type" value="Genomic_DNA"/>
</dbReference>
<protein>
    <submittedName>
        <fullName evidence="1">Uncharacterized protein</fullName>
    </submittedName>
</protein>
<reference evidence="1" key="1">
    <citation type="submission" date="2023-06" db="EMBL/GenBank/DDBJ databases">
        <title>Genome-scale phylogeny and comparative genomics of the fungal order Sordariales.</title>
        <authorList>
            <consortium name="Lawrence Berkeley National Laboratory"/>
            <person name="Hensen N."/>
            <person name="Bonometti L."/>
            <person name="Westerberg I."/>
            <person name="Brannstrom I.O."/>
            <person name="Guillou S."/>
            <person name="Cros-Aarteil S."/>
            <person name="Calhoun S."/>
            <person name="Haridas S."/>
            <person name="Kuo A."/>
            <person name="Mondo S."/>
            <person name="Pangilinan J."/>
            <person name="Riley R."/>
            <person name="Labutti K."/>
            <person name="Andreopoulos B."/>
            <person name="Lipzen A."/>
            <person name="Chen C."/>
            <person name="Yanf M."/>
            <person name="Daum C."/>
            <person name="Ng V."/>
            <person name="Clum A."/>
            <person name="Steindorff A."/>
            <person name="Ohm R."/>
            <person name="Martin F."/>
            <person name="Silar P."/>
            <person name="Natvig D."/>
            <person name="Lalanne C."/>
            <person name="Gautier V."/>
            <person name="Ament-Velasquez S.L."/>
            <person name="Kruys A."/>
            <person name="Hutchinson M.I."/>
            <person name="Powell A.J."/>
            <person name="Barry K."/>
            <person name="Miller A.N."/>
            <person name="Grigoriev I.V."/>
            <person name="Debuchy R."/>
            <person name="Gladieux P."/>
            <person name="Thoren M.H."/>
            <person name="Johannesson H."/>
        </authorList>
    </citation>
    <scope>NUCLEOTIDE SEQUENCE</scope>
    <source>
        <strain evidence="1">CBS 606.72</strain>
    </source>
</reference>
<evidence type="ECO:0000313" key="2">
    <source>
        <dbReference type="Proteomes" id="UP001175000"/>
    </source>
</evidence>
<comment type="caution">
    <text evidence="1">The sequence shown here is derived from an EMBL/GenBank/DDBJ whole genome shotgun (WGS) entry which is preliminary data.</text>
</comment>
<proteinExistence type="predicted"/>
<dbReference type="AlphaFoldDB" id="A0AA40C428"/>
<keyword evidence="2" id="KW-1185">Reference proteome</keyword>
<accession>A0AA40C428</accession>
<gene>
    <name evidence="1" type="ORF">B0T14DRAFT_517854</name>
</gene>
<sequence length="182" mass="19618">MGVIPHLLFVLNKCSRLFLQSQNSLHLPAIFFFPTKTMKLLPFAFLLPSLTTALQPAHPLSPRQNLCPVPCGEGWCCQIGQKCIPGKLDPSVKYDCDDELLKTTWPAVNLGVFSSAIDVLTSVASEYSITTHFSFTPTIPSPTFTPTRSLGPLVTETNAAKSMGGELKVVGVVAGVFGLVLL</sequence>
<organism evidence="1 2">
    <name type="scientific">Immersiella caudata</name>
    <dbReference type="NCBI Taxonomy" id="314043"/>
    <lineage>
        <taxon>Eukaryota</taxon>
        <taxon>Fungi</taxon>
        <taxon>Dikarya</taxon>
        <taxon>Ascomycota</taxon>
        <taxon>Pezizomycotina</taxon>
        <taxon>Sordariomycetes</taxon>
        <taxon>Sordariomycetidae</taxon>
        <taxon>Sordariales</taxon>
        <taxon>Lasiosphaeriaceae</taxon>
        <taxon>Immersiella</taxon>
    </lineage>
</organism>